<organism evidence="1 2">
    <name type="scientific">Streptomyces virginiae</name>
    <name type="common">Streptomyces cinnamonensis</name>
    <dbReference type="NCBI Taxonomy" id="1961"/>
    <lineage>
        <taxon>Bacteria</taxon>
        <taxon>Bacillati</taxon>
        <taxon>Actinomycetota</taxon>
        <taxon>Actinomycetes</taxon>
        <taxon>Kitasatosporales</taxon>
        <taxon>Streptomycetaceae</taxon>
        <taxon>Streptomyces</taxon>
    </lineage>
</organism>
<accession>A0ABZ1TR73</accession>
<keyword evidence="2" id="KW-1185">Reference proteome</keyword>
<dbReference type="RefSeq" id="WP_328966246.1">
    <property type="nucleotide sequence ID" value="NZ_CP108091.1"/>
</dbReference>
<proteinExistence type="predicted"/>
<reference evidence="1" key="1">
    <citation type="submission" date="2022-10" db="EMBL/GenBank/DDBJ databases">
        <title>The complete genomes of actinobacterial strains from the NBC collection.</title>
        <authorList>
            <person name="Joergensen T.S."/>
            <person name="Alvarez Arevalo M."/>
            <person name="Sterndorff E.B."/>
            <person name="Faurdal D."/>
            <person name="Vuksanovic O."/>
            <person name="Mourched A.-S."/>
            <person name="Charusanti P."/>
            <person name="Shaw S."/>
            <person name="Blin K."/>
            <person name="Weber T."/>
        </authorList>
    </citation>
    <scope>NUCLEOTIDE SEQUENCE</scope>
    <source>
        <strain evidence="1">NBC_00248</strain>
        <plasmid evidence="1">unnamed1</plasmid>
    </source>
</reference>
<dbReference type="Proteomes" id="UP001432039">
    <property type="component" value="Plasmid unnamed1"/>
</dbReference>
<evidence type="ECO:0000313" key="2">
    <source>
        <dbReference type="Proteomes" id="UP001432039"/>
    </source>
</evidence>
<geneLocation type="plasmid" evidence="1 2">
    <name>unnamed1</name>
</geneLocation>
<sequence>MAEMNWNVRVPRMDEVVRSWEKRTSGSAPERIDPGSSLGADDRLFPEFTVSSAAWHGLVTAVEHTGFTFTALSATRTMYPSAYYTVLRTALLGAAQAVWVLAPASREERQKRALTVAATNTDERRKFVNDLPAATDELRALRDAEAAKQEQVLLHIDAAAQRLGYPAGKGALWRVNATDVIKKAAVVALDPPVRDAPLMFWRMTSGHVHGHAYTRWLQIERENILQGANGTSWVRATADLDEVGPVAAACVMLTSTAWKQWDERRIDYRTSGV</sequence>
<gene>
    <name evidence="1" type="ORF">OG517_43565</name>
</gene>
<keyword evidence="1" id="KW-0614">Plasmid</keyword>
<protein>
    <submittedName>
        <fullName evidence="1">Uncharacterized protein</fullName>
    </submittedName>
</protein>
<dbReference type="EMBL" id="CP108091">
    <property type="protein sequence ID" value="WUQ18302.1"/>
    <property type="molecule type" value="Genomic_DNA"/>
</dbReference>
<name>A0ABZ1TR73_STRVG</name>
<evidence type="ECO:0000313" key="1">
    <source>
        <dbReference type="EMBL" id="WUQ18302.1"/>
    </source>
</evidence>